<gene>
    <name evidence="1" type="ORF">MSIBF_A2930007</name>
</gene>
<reference evidence="1" key="1">
    <citation type="submission" date="2014-09" db="EMBL/GenBank/DDBJ databases">
        <authorList>
            <person name="Probst J Alexander"/>
        </authorList>
    </citation>
    <scope>NUCLEOTIDE SEQUENCE</scope>
</reference>
<dbReference type="PANTHER" id="PTHR35810:SF1">
    <property type="entry name" value="CYTOPLASMIC PROTEIN"/>
    <property type="match status" value="1"/>
</dbReference>
<sequence length="181" mass="21462">MEKDNSKSQIIIYQTEDGKTRVEVRFEQENVWLTQKLIAELFGTTKQNVSLHLQNIFKEKELNQDSAVKDFLTTASDGKKYITKMYSLEAVVAIGYRVNSIRGTLFRQWATYHLKEYMVKGFTIDDVRLKEGGYKSRYFEELLERIRDIRSSERMLYQKVTDIYSTSIDYRKDAKETELFF</sequence>
<protein>
    <submittedName>
        <fullName evidence="1">Uncharacterized protein</fullName>
    </submittedName>
</protein>
<dbReference type="EMBL" id="CCXY01000216">
    <property type="protein sequence ID" value="CEG12928.1"/>
    <property type="molecule type" value="Genomic_DNA"/>
</dbReference>
<evidence type="ECO:0000313" key="1">
    <source>
        <dbReference type="EMBL" id="CEG12928.1"/>
    </source>
</evidence>
<dbReference type="AlphaFoldDB" id="A0A098EAA2"/>
<proteinExistence type="predicted"/>
<dbReference type="Pfam" id="PF13310">
    <property type="entry name" value="Virulence_RhuM"/>
    <property type="match status" value="1"/>
</dbReference>
<name>A0A098EAA2_9ZZZZ</name>
<dbReference type="InterPro" id="IPR011204">
    <property type="entry name" value="Virulence_RhuM-like"/>
</dbReference>
<dbReference type="PANTHER" id="PTHR35810">
    <property type="entry name" value="CYTOPLASMIC PROTEIN-RELATED"/>
    <property type="match status" value="1"/>
</dbReference>
<organism evidence="1">
    <name type="scientific">groundwater metagenome</name>
    <dbReference type="NCBI Taxonomy" id="717931"/>
    <lineage>
        <taxon>unclassified sequences</taxon>
        <taxon>metagenomes</taxon>
        <taxon>ecological metagenomes</taxon>
    </lineage>
</organism>
<accession>A0A098EAA2</accession>